<dbReference type="InterPro" id="IPR007110">
    <property type="entry name" value="Ig-like_dom"/>
</dbReference>
<evidence type="ECO:0000256" key="2">
    <source>
        <dbReference type="ARBA" id="ARBA00022729"/>
    </source>
</evidence>
<dbReference type="InterPro" id="IPR013783">
    <property type="entry name" value="Ig-like_fold"/>
</dbReference>
<evidence type="ECO:0000256" key="4">
    <source>
        <dbReference type="ARBA" id="ARBA00023180"/>
    </source>
</evidence>
<feature type="signal peptide" evidence="7">
    <location>
        <begin position="1"/>
        <end position="19"/>
    </location>
</feature>
<keyword evidence="10" id="KW-1185">Reference proteome</keyword>
<keyword evidence="6" id="KW-1133">Transmembrane helix</keyword>
<evidence type="ECO:0000256" key="5">
    <source>
        <dbReference type="SAM" id="MobiDB-lite"/>
    </source>
</evidence>
<evidence type="ECO:0000256" key="7">
    <source>
        <dbReference type="SAM" id="SignalP"/>
    </source>
</evidence>
<evidence type="ECO:0000256" key="6">
    <source>
        <dbReference type="SAM" id="Phobius"/>
    </source>
</evidence>
<feature type="transmembrane region" description="Helical" evidence="6">
    <location>
        <begin position="466"/>
        <end position="490"/>
    </location>
</feature>
<name>A0AAV6FGQ7_9TELE</name>
<gene>
    <name evidence="9" type="ORF">AALO_G00290850</name>
</gene>
<dbReference type="AlphaFoldDB" id="A0AAV6FGQ7"/>
<comment type="subcellular location">
    <subcellularLocation>
        <location evidence="1">Membrane</location>
    </subcellularLocation>
</comment>
<evidence type="ECO:0000313" key="10">
    <source>
        <dbReference type="Proteomes" id="UP000823561"/>
    </source>
</evidence>
<evidence type="ECO:0000313" key="9">
    <source>
        <dbReference type="EMBL" id="KAG5261989.1"/>
    </source>
</evidence>
<dbReference type="PANTHER" id="PTHR12080:SF59">
    <property type="entry name" value="HEPATIC AND GLIAL CELL ADHESION MOLECULE"/>
    <property type="match status" value="1"/>
</dbReference>
<dbReference type="PANTHER" id="PTHR12080">
    <property type="entry name" value="SIGNALING LYMPHOCYTIC ACTIVATION MOLECULE"/>
    <property type="match status" value="1"/>
</dbReference>
<dbReference type="GO" id="GO:0005911">
    <property type="term" value="C:cell-cell junction"/>
    <property type="evidence" value="ECO:0007669"/>
    <property type="project" value="TreeGrafter"/>
</dbReference>
<feature type="domain" description="Ig-like" evidence="8">
    <location>
        <begin position="117"/>
        <end position="189"/>
    </location>
</feature>
<evidence type="ECO:0000256" key="3">
    <source>
        <dbReference type="ARBA" id="ARBA00023136"/>
    </source>
</evidence>
<dbReference type="EMBL" id="JADWDJ010000023">
    <property type="protein sequence ID" value="KAG5261989.1"/>
    <property type="molecule type" value="Genomic_DNA"/>
</dbReference>
<keyword evidence="6" id="KW-0812">Transmembrane</keyword>
<organism evidence="9 10">
    <name type="scientific">Alosa alosa</name>
    <name type="common">allis shad</name>
    <dbReference type="NCBI Taxonomy" id="278164"/>
    <lineage>
        <taxon>Eukaryota</taxon>
        <taxon>Metazoa</taxon>
        <taxon>Chordata</taxon>
        <taxon>Craniata</taxon>
        <taxon>Vertebrata</taxon>
        <taxon>Euteleostomi</taxon>
        <taxon>Actinopterygii</taxon>
        <taxon>Neopterygii</taxon>
        <taxon>Teleostei</taxon>
        <taxon>Clupei</taxon>
        <taxon>Clupeiformes</taxon>
        <taxon>Clupeoidei</taxon>
        <taxon>Clupeidae</taxon>
        <taxon>Alosa</taxon>
    </lineage>
</organism>
<feature type="chain" id="PRO_5043742094" description="Ig-like domain-containing protein" evidence="7">
    <location>
        <begin position="20"/>
        <end position="587"/>
    </location>
</feature>
<keyword evidence="4" id="KW-0325">Glycoprotein</keyword>
<keyword evidence="2 7" id="KW-0732">Signal</keyword>
<dbReference type="CDD" id="cd00096">
    <property type="entry name" value="Ig"/>
    <property type="match status" value="2"/>
</dbReference>
<dbReference type="InterPro" id="IPR015631">
    <property type="entry name" value="CD2/SLAM_rcpt"/>
</dbReference>
<protein>
    <recommendedName>
        <fullName evidence="8">Ig-like domain-containing protein</fullName>
    </recommendedName>
</protein>
<feature type="region of interest" description="Disordered" evidence="5">
    <location>
        <begin position="539"/>
        <end position="587"/>
    </location>
</feature>
<feature type="domain" description="Ig-like" evidence="8">
    <location>
        <begin position="379"/>
        <end position="451"/>
    </location>
</feature>
<dbReference type="Proteomes" id="UP000823561">
    <property type="component" value="Chromosome 23"/>
</dbReference>
<proteinExistence type="predicted"/>
<evidence type="ECO:0000259" key="8">
    <source>
        <dbReference type="PROSITE" id="PS50835"/>
    </source>
</evidence>
<reference evidence="9" key="1">
    <citation type="submission" date="2020-10" db="EMBL/GenBank/DDBJ databases">
        <title>Chromosome-scale genome assembly of the Allis shad, Alosa alosa.</title>
        <authorList>
            <person name="Margot Z."/>
            <person name="Christophe K."/>
            <person name="Cabau C."/>
            <person name="Louis A."/>
            <person name="Berthelot C."/>
            <person name="Parey E."/>
            <person name="Roest Crollius H."/>
            <person name="Montfort J."/>
            <person name="Robinson-Rechavi M."/>
            <person name="Bucao C."/>
            <person name="Bouchez O."/>
            <person name="Gislard M."/>
            <person name="Lluch J."/>
            <person name="Milhes M."/>
            <person name="Lampietro C."/>
            <person name="Lopez Roques C."/>
            <person name="Donnadieu C."/>
            <person name="Braasch I."/>
            <person name="Desvignes T."/>
            <person name="Postlethwait J."/>
            <person name="Bobe J."/>
            <person name="Guiguen Y."/>
        </authorList>
    </citation>
    <scope>NUCLEOTIDE SEQUENCE</scope>
    <source>
        <strain evidence="9">M-15738</strain>
        <tissue evidence="9">Blood</tissue>
    </source>
</reference>
<keyword evidence="3 6" id="KW-0472">Membrane</keyword>
<sequence length="587" mass="65445">MYLQTASVFLSLSVLAINAFKDKCTEKLEGDPHTITLNSARQKGDELIWKCNDTVIYQRMNETVRTTLNVDDKGSLSLTNLNSSMSCTYKVEHRDIHGKLIVTKTETLCVLPRAPVPKLAVKCSSAGVATLHCEHESITSFTLTWLHNNKELREKSNPFQPKQHGEKDHYRCRLSNSLDKQDSKEVTISCGVSDQCTEKLEGDSHTITLNSAKQKGDELIWKCNDTVIYQRIKEKVQSTVNVDDKGSLSLTNLNSSMSCTYKAEHHDIHGKLIATKTERLCVLHKCTEKLEGDSHTITLNSAKQKGDELIWKCNDTVIYQRIKEKVQSTVNVDDKGSLSLTNLNSLMSCTYKAEHHDIHGKLTATKTERLCVLRRAPVPKLAVKCSSAGVATLHCEHESITSFTLTWLHNNKELREKSNPFQPKQHGEKDHYRCRLSNSLDKQDSKEVTISCGVSDDKLICIKKQVMLVVLAGVGFLLLVLTLSLVIVSCKNCGHQKRKHDNEELRLCYLKDTSTDPQQLKQAAPEDYCNIRTPEMEPVPAACQPSAEPQPVPTEKAAGTPGTPGTPGTSGTPVPQPRRKLNLIPKS</sequence>
<dbReference type="InterPro" id="IPR036179">
    <property type="entry name" value="Ig-like_dom_sf"/>
</dbReference>
<dbReference type="SUPFAM" id="SSF48726">
    <property type="entry name" value="Immunoglobulin"/>
    <property type="match status" value="1"/>
</dbReference>
<comment type="caution">
    <text evidence="9">The sequence shown here is derived from an EMBL/GenBank/DDBJ whole genome shotgun (WGS) entry which is preliminary data.</text>
</comment>
<dbReference type="PROSITE" id="PS50835">
    <property type="entry name" value="IG_LIKE"/>
    <property type="match status" value="2"/>
</dbReference>
<accession>A0AAV6FGQ7</accession>
<dbReference type="GO" id="GO:0016020">
    <property type="term" value="C:membrane"/>
    <property type="evidence" value="ECO:0007669"/>
    <property type="project" value="UniProtKB-SubCell"/>
</dbReference>
<feature type="compositionally biased region" description="Low complexity" evidence="5">
    <location>
        <begin position="559"/>
        <end position="573"/>
    </location>
</feature>
<dbReference type="Gene3D" id="2.60.40.10">
    <property type="entry name" value="Immunoglobulins"/>
    <property type="match status" value="5"/>
</dbReference>
<evidence type="ECO:0000256" key="1">
    <source>
        <dbReference type="ARBA" id="ARBA00004370"/>
    </source>
</evidence>